<reference evidence="8 9" key="1">
    <citation type="submission" date="2019-05" db="EMBL/GenBank/DDBJ databases">
        <title>Emergence of the Ug99 lineage of the wheat stem rust pathogen through somatic hybridization.</title>
        <authorList>
            <person name="Li F."/>
            <person name="Upadhyaya N.M."/>
            <person name="Sperschneider J."/>
            <person name="Matny O."/>
            <person name="Nguyen-Phuc H."/>
            <person name="Mago R."/>
            <person name="Raley C."/>
            <person name="Miller M.E."/>
            <person name="Silverstein K.A.T."/>
            <person name="Henningsen E."/>
            <person name="Hirsch C.D."/>
            <person name="Visser B."/>
            <person name="Pretorius Z.A."/>
            <person name="Steffenson B.J."/>
            <person name="Schwessinger B."/>
            <person name="Dodds P.N."/>
            <person name="Figueroa M."/>
        </authorList>
    </citation>
    <scope>NUCLEOTIDE SEQUENCE [LARGE SCALE GENOMIC DNA]</scope>
    <source>
        <strain evidence="8">21-0</strain>
    </source>
</reference>
<feature type="region of interest" description="Disordered" evidence="5">
    <location>
        <begin position="712"/>
        <end position="755"/>
    </location>
</feature>
<evidence type="ECO:0000256" key="5">
    <source>
        <dbReference type="SAM" id="MobiDB-lite"/>
    </source>
</evidence>
<keyword evidence="2" id="KW-0227">DNA damage</keyword>
<protein>
    <submittedName>
        <fullName evidence="8">Uncharacterized protein</fullName>
    </submittedName>
</protein>
<dbReference type="AlphaFoldDB" id="A0A5B0MMV3"/>
<dbReference type="Proteomes" id="UP000324748">
    <property type="component" value="Unassembled WGS sequence"/>
</dbReference>
<evidence type="ECO:0000259" key="7">
    <source>
        <dbReference type="Pfam" id="PF21796"/>
    </source>
</evidence>
<feature type="compositionally biased region" description="Polar residues" evidence="5">
    <location>
        <begin position="275"/>
        <end position="298"/>
    </location>
</feature>
<evidence type="ECO:0000256" key="4">
    <source>
        <dbReference type="ARBA" id="ARBA00023242"/>
    </source>
</evidence>
<feature type="domain" description="Chromatin assembly factor 1 subunit A dimerization" evidence="6">
    <location>
        <begin position="500"/>
        <end position="566"/>
    </location>
</feature>
<dbReference type="GO" id="GO:0006281">
    <property type="term" value="P:DNA repair"/>
    <property type="evidence" value="ECO:0007669"/>
    <property type="project" value="UniProtKB-KW"/>
</dbReference>
<feature type="region of interest" description="Disordered" evidence="5">
    <location>
        <begin position="1"/>
        <end position="60"/>
    </location>
</feature>
<dbReference type="Pfam" id="PF21796">
    <property type="entry name" value="Cac1_C"/>
    <property type="match status" value="1"/>
</dbReference>
<feature type="compositionally biased region" description="Acidic residues" evidence="5">
    <location>
        <begin position="576"/>
        <end position="588"/>
    </location>
</feature>
<sequence>MDKNLKRKSPEAEQQEEEEGQEGKLEKEEQEHTLSQQKKLKTVHPTPPSTQNQSKSVVELDKSKPSLLIKQRPIELCEVSNQIKKNLVAVTEELESYRSSILELSPSQNNLIACLVHESDRTLPELTKYVHSKLLPQSKLLIDEDAEKPFDPLPLSVVESSINQVAKRVNYAPSQAELDWLPTNLPKGFQIWRWECNEQDTAIPYDLKDISQKRWAERQLIKPQALAILSGLSSSEREALIKKLNPVKRKGKTNTDTPAATPIRPPKEAKPKTPNPSQEIRSSTQNSPTTPKPNQSHRAGTKETGEKVLTEKELIKQQKEQKRKDKEEAKLAQERQKQKMGNLLSGWITKATPTNKNTQASTSSNAKATSQSEGIEITAWFKNGIKQPVDKASMSDFEKTFKPFNLKPNVQLAPINRFRPPGGSNTNNQQSLGTTALTPKECLEQYLKSVRPTSRSGSKQKLMTIREIVNGIAESELSGCVEDTKKWRRALQNRSIVPVKVLRFHEDVRPGYIGTWCKTSRLVSGRNPFGKDTCLLDYEYDSEADWNEEDGEGEDLEQGSDGGNDEGGDGMSSELGESDEDGWLVGDDDDIEMVDDGENHASNRALDFQVDENQLPGKQNKKISGPTRRKIVGPLIPVVKGPIWEGTLGVVSTSIFGCFQIQMINDAPIGLNPFTYEPKTIAKVTNRPKLSTVALKSGPAVLPLPAHLTSQAEIEGKSNPTNARTIIPPPPTSGDHSLDLENHPHTQGQQQQPHQLNINNSNTGTFPLELIPQLIKLVNGNRKAKPILIEDLKNEFLANNQLKVSKRSIEQTLNSIAVKVAGTWRIVDLNTNPLNPPPSSS</sequence>
<gene>
    <name evidence="8" type="ORF">PGT21_003216</name>
</gene>
<keyword evidence="4" id="KW-0539">Nucleus</keyword>
<feature type="domain" description="Chromatin assembly factor 1 subunit Cac1-like C-terminal" evidence="7">
    <location>
        <begin position="772"/>
        <end position="825"/>
    </location>
</feature>
<comment type="subcellular location">
    <subcellularLocation>
        <location evidence="1">Nucleus</location>
    </subcellularLocation>
</comment>
<keyword evidence="3" id="KW-0234">DNA repair</keyword>
<dbReference type="GO" id="GO:0005634">
    <property type="term" value="C:nucleus"/>
    <property type="evidence" value="ECO:0007669"/>
    <property type="project" value="UniProtKB-SubCell"/>
</dbReference>
<feature type="region of interest" description="Disordered" evidence="5">
    <location>
        <begin position="546"/>
        <end position="588"/>
    </location>
</feature>
<feature type="compositionally biased region" description="Basic and acidic residues" evidence="5">
    <location>
        <begin position="300"/>
        <end position="337"/>
    </location>
</feature>
<dbReference type="Pfam" id="PF12253">
    <property type="entry name" value="CAF1A_dimeriz"/>
    <property type="match status" value="1"/>
</dbReference>
<feature type="compositionally biased region" description="Polar residues" evidence="5">
    <location>
        <begin position="351"/>
        <end position="369"/>
    </location>
</feature>
<feature type="compositionally biased region" description="Low complexity" evidence="5">
    <location>
        <begin position="745"/>
        <end position="755"/>
    </location>
</feature>
<dbReference type="InterPro" id="IPR022043">
    <property type="entry name" value="CAF1A_DD"/>
</dbReference>
<accession>A0A5B0MMV3</accession>
<evidence type="ECO:0000313" key="8">
    <source>
        <dbReference type="EMBL" id="KAA1077326.1"/>
    </source>
</evidence>
<dbReference type="InterPro" id="IPR048800">
    <property type="entry name" value="Cac1-like_C"/>
</dbReference>
<evidence type="ECO:0000256" key="3">
    <source>
        <dbReference type="ARBA" id="ARBA00023204"/>
    </source>
</evidence>
<dbReference type="OrthoDB" id="440676at2759"/>
<comment type="caution">
    <text evidence="8">The sequence shown here is derived from an EMBL/GenBank/DDBJ whole genome shotgun (WGS) entry which is preliminary data.</text>
</comment>
<keyword evidence="9" id="KW-1185">Reference proteome</keyword>
<evidence type="ECO:0000259" key="6">
    <source>
        <dbReference type="Pfam" id="PF12253"/>
    </source>
</evidence>
<feature type="compositionally biased region" description="Polar residues" evidence="5">
    <location>
        <begin position="712"/>
        <end position="724"/>
    </location>
</feature>
<name>A0A5B0MMV3_PUCGR</name>
<dbReference type="PANTHER" id="PTHR15272">
    <property type="entry name" value="CHROMATIN ASSEMBLY FACTOR 1 SUBUNIT A CAF-1 SUBUNIT A"/>
    <property type="match status" value="1"/>
</dbReference>
<organism evidence="8 9">
    <name type="scientific">Puccinia graminis f. sp. tritici</name>
    <dbReference type="NCBI Taxonomy" id="56615"/>
    <lineage>
        <taxon>Eukaryota</taxon>
        <taxon>Fungi</taxon>
        <taxon>Dikarya</taxon>
        <taxon>Basidiomycota</taxon>
        <taxon>Pucciniomycotina</taxon>
        <taxon>Pucciniomycetes</taxon>
        <taxon>Pucciniales</taxon>
        <taxon>Pucciniaceae</taxon>
        <taxon>Puccinia</taxon>
    </lineage>
</organism>
<feature type="region of interest" description="Disordered" evidence="5">
    <location>
        <begin position="243"/>
        <end position="369"/>
    </location>
</feature>
<evidence type="ECO:0000256" key="1">
    <source>
        <dbReference type="ARBA" id="ARBA00004123"/>
    </source>
</evidence>
<dbReference type="GO" id="GO:0033186">
    <property type="term" value="C:CAF-1 complex"/>
    <property type="evidence" value="ECO:0007669"/>
    <property type="project" value="TreeGrafter"/>
</dbReference>
<dbReference type="PANTHER" id="PTHR15272:SF0">
    <property type="entry name" value="CHROMATIN ASSEMBLY FACTOR 1 SUBUNIT A"/>
    <property type="match status" value="1"/>
</dbReference>
<dbReference type="EMBL" id="VSWC01000144">
    <property type="protein sequence ID" value="KAA1077326.1"/>
    <property type="molecule type" value="Genomic_DNA"/>
</dbReference>
<feature type="compositionally biased region" description="Acidic residues" evidence="5">
    <location>
        <begin position="546"/>
        <end position="568"/>
    </location>
</feature>
<evidence type="ECO:0000256" key="2">
    <source>
        <dbReference type="ARBA" id="ARBA00022763"/>
    </source>
</evidence>
<feature type="compositionally biased region" description="Basic and acidic residues" evidence="5">
    <location>
        <begin position="1"/>
        <end position="11"/>
    </location>
</feature>
<evidence type="ECO:0000313" key="9">
    <source>
        <dbReference type="Proteomes" id="UP000324748"/>
    </source>
</evidence>
<proteinExistence type="predicted"/>
<dbReference type="GO" id="GO:0006334">
    <property type="term" value="P:nucleosome assembly"/>
    <property type="evidence" value="ECO:0007669"/>
    <property type="project" value="TreeGrafter"/>
</dbReference>
<feature type="compositionally biased region" description="Basic and acidic residues" evidence="5">
    <location>
        <begin position="21"/>
        <end position="32"/>
    </location>
</feature>